<name>A0A2H1VC26_SPOFR</name>
<gene>
    <name evidence="1" type="ORF">SFRICE_003248</name>
</gene>
<evidence type="ECO:0000313" key="1">
    <source>
        <dbReference type="EMBL" id="SOQ37794.1"/>
    </source>
</evidence>
<organism evidence="1">
    <name type="scientific">Spodoptera frugiperda</name>
    <name type="common">Fall armyworm</name>
    <dbReference type="NCBI Taxonomy" id="7108"/>
    <lineage>
        <taxon>Eukaryota</taxon>
        <taxon>Metazoa</taxon>
        <taxon>Ecdysozoa</taxon>
        <taxon>Arthropoda</taxon>
        <taxon>Hexapoda</taxon>
        <taxon>Insecta</taxon>
        <taxon>Pterygota</taxon>
        <taxon>Neoptera</taxon>
        <taxon>Endopterygota</taxon>
        <taxon>Lepidoptera</taxon>
        <taxon>Glossata</taxon>
        <taxon>Ditrysia</taxon>
        <taxon>Noctuoidea</taxon>
        <taxon>Noctuidae</taxon>
        <taxon>Amphipyrinae</taxon>
        <taxon>Spodoptera</taxon>
    </lineage>
</organism>
<reference evidence="1" key="1">
    <citation type="submission" date="2016-07" db="EMBL/GenBank/DDBJ databases">
        <authorList>
            <person name="Bretaudeau A."/>
        </authorList>
    </citation>
    <scope>NUCLEOTIDE SEQUENCE</scope>
    <source>
        <strain evidence="1">Rice</strain>
        <tissue evidence="1">Whole body</tissue>
    </source>
</reference>
<sequence length="239" mass="26572">MFINRPVPTANTCATVYRSCAGADAAFKSFDAIFCYENDARKVDGEDDRIMSVMSNRSWFDCVRSDNIKEKAVYNNYDGTYGPETNNLMETDPRRIAVGSLVVKDKDACSKHRVLELCILLVQLLCGELKHLLNFIHYYLVAPASKRLPTTGLVHKVTYQAGNHTRISAGPGAYTFRHDDMATARRAHTPHHNPCPCTQAHTHTCTTLQREPVKPGGQAQEYPAAVLLSATHLPPLRQG</sequence>
<dbReference type="EMBL" id="ODYU01001500">
    <property type="protein sequence ID" value="SOQ37794.1"/>
    <property type="molecule type" value="Genomic_DNA"/>
</dbReference>
<dbReference type="AlphaFoldDB" id="A0A2H1VC26"/>
<proteinExistence type="predicted"/>
<protein>
    <submittedName>
        <fullName evidence="1">SFRICE_003248</fullName>
    </submittedName>
</protein>
<accession>A0A2H1VC26</accession>